<dbReference type="GO" id="GO:0044205">
    <property type="term" value="P:'de novo' UMP biosynthetic process"/>
    <property type="evidence" value="ECO:0007669"/>
    <property type="project" value="UniProtKB-UniPathway"/>
</dbReference>
<name>A0A1B1AFR5_9PROT</name>
<dbReference type="NCBIfam" id="NF003645">
    <property type="entry name" value="PRK05286.1-2"/>
    <property type="match status" value="1"/>
</dbReference>
<keyword evidence="8" id="KW-0285">Flavoprotein</keyword>
<keyword evidence="12" id="KW-0472">Membrane</keyword>
<evidence type="ECO:0000256" key="1">
    <source>
        <dbReference type="ARBA" id="ARBA00001917"/>
    </source>
</evidence>
<evidence type="ECO:0000256" key="9">
    <source>
        <dbReference type="ARBA" id="ARBA00022643"/>
    </source>
</evidence>
<evidence type="ECO:0000256" key="13">
    <source>
        <dbReference type="ARBA" id="ARBA00048639"/>
    </source>
</evidence>
<dbReference type="GO" id="GO:0106430">
    <property type="term" value="F:dihydroorotate dehydrogenase (quinone) activity"/>
    <property type="evidence" value="ECO:0007669"/>
    <property type="project" value="UniProtKB-EC"/>
</dbReference>
<protein>
    <recommendedName>
        <fullName evidence="7 14">Dihydroorotate dehydrogenase (quinone)</fullName>
        <ecNumber evidence="6 14">1.3.5.2</ecNumber>
    </recommendedName>
</protein>
<comment type="function">
    <text evidence="2">Catalyzes the conversion of dihydroorotate to orotate with quinone as electron acceptor.</text>
</comment>
<dbReference type="PANTHER" id="PTHR48109">
    <property type="entry name" value="DIHYDROOROTATE DEHYDROGENASE (QUINONE), MITOCHONDRIAL-RELATED"/>
    <property type="match status" value="1"/>
</dbReference>
<dbReference type="InterPro" id="IPR001295">
    <property type="entry name" value="Dihydroorotate_DH_CS"/>
</dbReference>
<comment type="similarity">
    <text evidence="5">Belongs to the dihydroorotate dehydrogenase family. Type 2 subfamily.</text>
</comment>
<dbReference type="NCBIfam" id="TIGR01036">
    <property type="entry name" value="pyrD_sub2"/>
    <property type="match status" value="1"/>
</dbReference>
<reference evidence="16 17" key="1">
    <citation type="submission" date="2015-11" db="EMBL/GenBank/DDBJ databases">
        <title>Whole-Genome Sequence of Candidatus Oderbacter manganicum from the National Park Lower Oder Valley, Germany.</title>
        <authorList>
            <person name="Braun B."/>
            <person name="Liere K."/>
            <person name="Szewzyk U."/>
        </authorList>
    </citation>
    <scope>NUCLEOTIDE SEQUENCE [LARGE SCALE GENOMIC DNA]</scope>
    <source>
        <strain evidence="16 17">OTSz_A_272</strain>
    </source>
</reference>
<dbReference type="FunCoup" id="A0A1B1AFR5">
    <property type="interactions" value="488"/>
</dbReference>
<dbReference type="PIRSF" id="PIRSF000164">
    <property type="entry name" value="DHO_oxidase"/>
    <property type="match status" value="1"/>
</dbReference>
<evidence type="ECO:0000256" key="3">
    <source>
        <dbReference type="ARBA" id="ARBA00004370"/>
    </source>
</evidence>
<dbReference type="PROSITE" id="PS00911">
    <property type="entry name" value="DHODEHASE_1"/>
    <property type="match status" value="1"/>
</dbReference>
<dbReference type="GO" id="GO:0006207">
    <property type="term" value="P:'de novo' pyrimidine nucleobase biosynthetic process"/>
    <property type="evidence" value="ECO:0007669"/>
    <property type="project" value="UniProtKB-UniRule"/>
</dbReference>
<proteinExistence type="inferred from homology"/>
<keyword evidence="11" id="KW-0560">Oxidoreductase</keyword>
<dbReference type="NCBIfam" id="NF003652">
    <property type="entry name" value="PRK05286.2-5"/>
    <property type="match status" value="1"/>
</dbReference>
<evidence type="ECO:0000256" key="11">
    <source>
        <dbReference type="ARBA" id="ARBA00023002"/>
    </source>
</evidence>
<dbReference type="InterPro" id="IPR013785">
    <property type="entry name" value="Aldolase_TIM"/>
</dbReference>
<dbReference type="OrthoDB" id="9802377at2"/>
<dbReference type="GO" id="GO:0016020">
    <property type="term" value="C:membrane"/>
    <property type="evidence" value="ECO:0007669"/>
    <property type="project" value="UniProtKB-SubCell"/>
</dbReference>
<comment type="subcellular location">
    <subcellularLocation>
        <location evidence="3">Membrane</location>
    </subcellularLocation>
</comment>
<dbReference type="InParanoid" id="A0A1B1AFR5"/>
<evidence type="ECO:0000256" key="7">
    <source>
        <dbReference type="ARBA" id="ARBA00018366"/>
    </source>
</evidence>
<evidence type="ECO:0000256" key="8">
    <source>
        <dbReference type="ARBA" id="ARBA00022630"/>
    </source>
</evidence>
<keyword evidence="9" id="KW-0288">FMN</keyword>
<dbReference type="Proteomes" id="UP000092498">
    <property type="component" value="Chromosome"/>
</dbReference>
<dbReference type="Pfam" id="PF01180">
    <property type="entry name" value="DHO_dh"/>
    <property type="match status" value="1"/>
</dbReference>
<comment type="cofactor">
    <cofactor evidence="1">
        <name>FMN</name>
        <dbReference type="ChEBI" id="CHEBI:58210"/>
    </cofactor>
</comment>
<dbReference type="PROSITE" id="PS00912">
    <property type="entry name" value="DHODEHASE_2"/>
    <property type="match status" value="1"/>
</dbReference>
<dbReference type="InterPro" id="IPR005720">
    <property type="entry name" value="Dihydroorotate_DH_cat"/>
</dbReference>
<dbReference type="SUPFAM" id="SSF51395">
    <property type="entry name" value="FMN-linked oxidoreductases"/>
    <property type="match status" value="1"/>
</dbReference>
<comment type="pathway">
    <text evidence="4">Pyrimidine metabolism; UMP biosynthesis via de novo pathway; orotate from (S)-dihydroorotate (quinone route): step 1/1.</text>
</comment>
<dbReference type="EMBL" id="CP013244">
    <property type="protein sequence ID" value="ANP45398.1"/>
    <property type="molecule type" value="Genomic_DNA"/>
</dbReference>
<evidence type="ECO:0000256" key="4">
    <source>
        <dbReference type="ARBA" id="ARBA00005161"/>
    </source>
</evidence>
<dbReference type="InterPro" id="IPR005719">
    <property type="entry name" value="Dihydroorotate_DH_2"/>
</dbReference>
<keyword evidence="17" id="KW-1185">Reference proteome</keyword>
<evidence type="ECO:0000256" key="6">
    <source>
        <dbReference type="ARBA" id="ARBA00012791"/>
    </source>
</evidence>
<sequence>MTSPHDLVTRGLRLIDPETAHHAALLGLRAQLGPRARADRWPRLNTNLAGLELPNPIGMAAGFDKNCEAPDALLRSGFGFVECGTVTPLPQAGNPKPRIFRLSEDRAVINRLGFNNKGLDAFADRLAARAGRPGIVGANVGANKESADRTADYVLGMGRVWKPASYVTANISSPNTPGLRGLQERGALEELLGRLREARAPLTVAHGRRPLFLKVAPDLDDAAIEDIAEIALSYELDALIVSNTTLQRPPHLTSDNREEQGGLSGQPLFQISTQTLRTFAQVLNGRLPLIGVGGVENGMTAFAKIKAGASAVQLYSAMVFQGPSLVARILDELDGLLMAEGFDHISEAVGVERS</sequence>
<feature type="domain" description="Dihydroorotate dehydrogenase catalytic" evidence="15">
    <location>
        <begin position="44"/>
        <end position="336"/>
    </location>
</feature>
<dbReference type="PANTHER" id="PTHR48109:SF4">
    <property type="entry name" value="DIHYDROOROTATE DEHYDROGENASE (QUINONE), MITOCHONDRIAL"/>
    <property type="match status" value="1"/>
</dbReference>
<accession>A0A1B1AFR5</accession>
<dbReference type="InterPro" id="IPR012135">
    <property type="entry name" value="Dihydroorotate_DH_1_2"/>
</dbReference>
<dbReference type="Gene3D" id="3.20.20.70">
    <property type="entry name" value="Aldolase class I"/>
    <property type="match status" value="1"/>
</dbReference>
<dbReference type="UniPathway" id="UPA00070">
    <property type="reaction ID" value="UER00946"/>
</dbReference>
<organism evidence="16 17">
    <name type="scientific">Candidatus Viadribacter manganicus</name>
    <dbReference type="NCBI Taxonomy" id="1759059"/>
    <lineage>
        <taxon>Bacteria</taxon>
        <taxon>Pseudomonadati</taxon>
        <taxon>Pseudomonadota</taxon>
        <taxon>Alphaproteobacteria</taxon>
        <taxon>Hyphomonadales</taxon>
        <taxon>Hyphomonadaceae</taxon>
        <taxon>Candidatus Viadribacter</taxon>
    </lineage>
</organism>
<dbReference type="KEGG" id="cbot:ATE48_05445"/>
<evidence type="ECO:0000256" key="10">
    <source>
        <dbReference type="ARBA" id="ARBA00022975"/>
    </source>
</evidence>
<evidence type="ECO:0000256" key="5">
    <source>
        <dbReference type="ARBA" id="ARBA00005359"/>
    </source>
</evidence>
<dbReference type="STRING" id="1759059.ATE48_05445"/>
<gene>
    <name evidence="16" type="ORF">ATE48_05445</name>
</gene>
<evidence type="ECO:0000313" key="17">
    <source>
        <dbReference type="Proteomes" id="UP000092498"/>
    </source>
</evidence>
<dbReference type="AlphaFoldDB" id="A0A1B1AFR5"/>
<dbReference type="InterPro" id="IPR050074">
    <property type="entry name" value="DHO_dehydrogenase"/>
</dbReference>
<dbReference type="RefSeq" id="WP_066768641.1">
    <property type="nucleotide sequence ID" value="NZ_CP013244.1"/>
</dbReference>
<evidence type="ECO:0000256" key="2">
    <source>
        <dbReference type="ARBA" id="ARBA00003125"/>
    </source>
</evidence>
<evidence type="ECO:0000259" key="15">
    <source>
        <dbReference type="Pfam" id="PF01180"/>
    </source>
</evidence>
<dbReference type="EC" id="1.3.5.2" evidence="6 14"/>
<evidence type="ECO:0000313" key="16">
    <source>
        <dbReference type="EMBL" id="ANP45398.1"/>
    </source>
</evidence>
<evidence type="ECO:0000256" key="12">
    <source>
        <dbReference type="ARBA" id="ARBA00023136"/>
    </source>
</evidence>
<dbReference type="GO" id="GO:0005737">
    <property type="term" value="C:cytoplasm"/>
    <property type="evidence" value="ECO:0007669"/>
    <property type="project" value="InterPro"/>
</dbReference>
<comment type="catalytic activity">
    <reaction evidence="13">
        <text>(S)-dihydroorotate + a quinone = orotate + a quinol</text>
        <dbReference type="Rhea" id="RHEA:30187"/>
        <dbReference type="ChEBI" id="CHEBI:24646"/>
        <dbReference type="ChEBI" id="CHEBI:30839"/>
        <dbReference type="ChEBI" id="CHEBI:30864"/>
        <dbReference type="ChEBI" id="CHEBI:132124"/>
        <dbReference type="EC" id="1.3.5.2"/>
    </reaction>
</comment>
<dbReference type="CDD" id="cd04738">
    <property type="entry name" value="DHOD_2_like"/>
    <property type="match status" value="1"/>
</dbReference>
<evidence type="ECO:0000256" key="14">
    <source>
        <dbReference type="NCBIfam" id="TIGR01036"/>
    </source>
</evidence>
<keyword evidence="10" id="KW-0665">Pyrimidine biosynthesis</keyword>